<gene>
    <name evidence="3" type="ORF">WN50_03195</name>
</gene>
<accession>A0A0F5YKR8</accession>
<dbReference type="OrthoDB" id="9790710at2"/>
<reference evidence="3 4" key="1">
    <citation type="submission" date="2015-06" db="EMBL/GenBank/DDBJ databases">
        <title>Draft genome assembly of filamentous brackish cyanobacterium Limnoraphis robusta strain CS-951.</title>
        <authorList>
            <person name="Willis A."/>
            <person name="Parks M."/>
            <person name="Burford M.A."/>
        </authorList>
    </citation>
    <scope>NUCLEOTIDE SEQUENCE [LARGE SCALE GENOMIC DNA]</scope>
    <source>
        <strain evidence="3 4">CS-951</strain>
    </source>
</reference>
<comment type="caution">
    <text evidence="3">The sequence shown here is derived from an EMBL/GenBank/DDBJ whole genome shotgun (WGS) entry which is preliminary data.</text>
</comment>
<evidence type="ECO:0000256" key="1">
    <source>
        <dbReference type="ARBA" id="ARBA00022679"/>
    </source>
</evidence>
<dbReference type="Pfam" id="PF00534">
    <property type="entry name" value="Glycos_transf_1"/>
    <property type="match status" value="1"/>
</dbReference>
<evidence type="ECO:0000313" key="4">
    <source>
        <dbReference type="Proteomes" id="UP000033607"/>
    </source>
</evidence>
<feature type="domain" description="Glycosyl transferase family 1" evidence="2">
    <location>
        <begin position="160"/>
        <end position="258"/>
    </location>
</feature>
<organism evidence="3 4">
    <name type="scientific">Limnoraphis robusta CS-951</name>
    <dbReference type="NCBI Taxonomy" id="1637645"/>
    <lineage>
        <taxon>Bacteria</taxon>
        <taxon>Bacillati</taxon>
        <taxon>Cyanobacteriota</taxon>
        <taxon>Cyanophyceae</taxon>
        <taxon>Oscillatoriophycideae</taxon>
        <taxon>Oscillatoriales</taxon>
        <taxon>Sirenicapillariaceae</taxon>
        <taxon>Limnoraphis</taxon>
    </lineage>
</organism>
<dbReference type="PANTHER" id="PTHR46401">
    <property type="entry name" value="GLYCOSYLTRANSFERASE WBBK-RELATED"/>
    <property type="match status" value="1"/>
</dbReference>
<name>A0A0F5YKR8_9CYAN</name>
<dbReference type="SUPFAM" id="SSF53756">
    <property type="entry name" value="UDP-Glycosyltransferase/glycogen phosphorylase"/>
    <property type="match status" value="1"/>
</dbReference>
<proteinExistence type="predicted"/>
<protein>
    <submittedName>
        <fullName evidence="3">Group 1 glycosyl transferase</fullName>
    </submittedName>
</protein>
<dbReference type="InterPro" id="IPR001296">
    <property type="entry name" value="Glyco_trans_1"/>
</dbReference>
<dbReference type="GO" id="GO:0016757">
    <property type="term" value="F:glycosyltransferase activity"/>
    <property type="evidence" value="ECO:0007669"/>
    <property type="project" value="InterPro"/>
</dbReference>
<dbReference type="Proteomes" id="UP000033607">
    <property type="component" value="Unassembled WGS sequence"/>
</dbReference>
<evidence type="ECO:0000313" key="3">
    <source>
        <dbReference type="EMBL" id="KKD39486.1"/>
    </source>
</evidence>
<dbReference type="EMBL" id="LATL02000265">
    <property type="protein sequence ID" value="KKD39486.1"/>
    <property type="molecule type" value="Genomic_DNA"/>
</dbReference>
<evidence type="ECO:0000259" key="2">
    <source>
        <dbReference type="Pfam" id="PF00534"/>
    </source>
</evidence>
<dbReference type="AlphaFoldDB" id="A0A0F5YKR8"/>
<dbReference type="RefSeq" id="WP_046277059.1">
    <property type="nucleotide sequence ID" value="NZ_LATL02000265.1"/>
</dbReference>
<dbReference type="PANTHER" id="PTHR46401:SF2">
    <property type="entry name" value="GLYCOSYLTRANSFERASE WBBK-RELATED"/>
    <property type="match status" value="1"/>
</dbReference>
<dbReference type="GO" id="GO:0009103">
    <property type="term" value="P:lipopolysaccharide biosynthetic process"/>
    <property type="evidence" value="ECO:0007669"/>
    <property type="project" value="TreeGrafter"/>
</dbReference>
<keyword evidence="1 3" id="KW-0808">Transferase</keyword>
<sequence length="350" mass="40617">MKVIAWPAFKTKYKNPYNWLLYNHLSQQGSEVTEFSFKTILQQNYNIFHLHWPVETIVRHPNLLVAWTRARLMLALIDWVRYRGTRIVWTIHDQKPHLLLHPKLASWFESEFIKRVDGAINLCQSSQALTNELFPRLQHCPNTIIPHGHYREVYPNNISKTQARESLNIPENHRTLMFLGYIDRYKNVTQLIQVFRELNPQNWTLVIAGKPEISELAEEVIQTAANAQNLKLDLKFIPDQQVQIYLNAADLVVLPFQQILNSGSAILALSFDCPVLLPKQGALAELQTQVGVDWVKLYEGEFTTTVLQNGLNWVIETVRSQQAPLDALDWLKLSQQTLNFYEEVITHSTR</sequence>
<dbReference type="Gene3D" id="3.40.50.2000">
    <property type="entry name" value="Glycogen Phosphorylase B"/>
    <property type="match status" value="2"/>
</dbReference>